<dbReference type="Proteomes" id="UP000030624">
    <property type="component" value="Chromosome"/>
</dbReference>
<dbReference type="eggNOG" id="ENOG502N55A">
    <property type="taxonomic scope" value="Archaea"/>
</dbReference>
<evidence type="ECO:0000313" key="2">
    <source>
        <dbReference type="Proteomes" id="UP000030624"/>
    </source>
</evidence>
<gene>
    <name evidence="1" type="ORF">GACE_1005</name>
</gene>
<dbReference type="STRING" id="565033.GACE_1005"/>
<sequence length="427" mass="46458">MVRKMLVALAAVAMLVLVLPAGAATISYSFDQDTIVPTDFGEEIINGNAANLTITVLTNSSKPFTASSFSDPANTTINVTVQFLDSLGLAVDVTGDGVEDTFTAAENATSPGTYEVSLNLSARPGEYTMSIRASATDSSTGTVLEEGRLDVQVYISEPYWVTVWADEGEKLTLGSLSFELDTVNDRGAVVVLGSNLVTLSPDSTTGEIFTKVDIDGDGIASDWMFIKKTDSGPSEVKFYSRNDILPQLEDTIKVSGDSVTRDAWLKNGNSYRQLILWDQSPLSWIKAVDYYIIPSKNARDWKEGWGAGYSGKVTVIKRTTWLGLISSDEEVFEGNMFGRNVGDEVMKLFGRWAGNKARFGWGWEVVQGIARMVYPSNYELKFRNAAIPAELEFRGKFVMPTLFGEGVDWNALIVGDDTSGTGNTTST</sequence>
<evidence type="ECO:0000313" key="1">
    <source>
        <dbReference type="EMBL" id="AIY90050.1"/>
    </source>
</evidence>
<dbReference type="EMBL" id="CP009552">
    <property type="protein sequence ID" value="AIY90050.1"/>
    <property type="molecule type" value="Genomic_DNA"/>
</dbReference>
<dbReference type="KEGG" id="gac:GACE_1005"/>
<accession>A0A0A7GDA1</accession>
<protein>
    <submittedName>
        <fullName evidence="1">Uncharacterized protein</fullName>
    </submittedName>
</protein>
<dbReference type="AlphaFoldDB" id="A0A0A7GDA1"/>
<reference evidence="1 2" key="1">
    <citation type="journal article" date="2015" name="Appl. Environ. Microbiol.">
        <title>The Geoglobus acetivorans genome: Fe(III) reduction, acetate utilization, autotrophic growth, and degradation of aromatic compounds in a hyperthermophilic archaeon.</title>
        <authorList>
            <person name="Mardanov A.V."/>
            <person name="Slododkina G.B."/>
            <person name="Slobodkin A.I."/>
            <person name="Beletsky A.V."/>
            <person name="Gavrilov S.N."/>
            <person name="Kublanov I.V."/>
            <person name="Bonch-Osmolovskaya E.A."/>
            <person name="Skryabin K.G."/>
            <person name="Ravin N.V."/>
        </authorList>
    </citation>
    <scope>NUCLEOTIDE SEQUENCE [LARGE SCALE GENOMIC DNA]</scope>
    <source>
        <strain evidence="1 2">SBH6</strain>
    </source>
</reference>
<proteinExistence type="predicted"/>
<dbReference type="HOGENOM" id="CLU_614855_0_0_2"/>
<organism evidence="1 2">
    <name type="scientific">Geoglobus acetivorans</name>
    <dbReference type="NCBI Taxonomy" id="565033"/>
    <lineage>
        <taxon>Archaea</taxon>
        <taxon>Methanobacteriati</taxon>
        <taxon>Methanobacteriota</taxon>
        <taxon>Archaeoglobi</taxon>
        <taxon>Archaeoglobales</taxon>
        <taxon>Archaeoglobaceae</taxon>
        <taxon>Geoglobus</taxon>
    </lineage>
</organism>
<dbReference type="GeneID" id="24797594"/>
<dbReference type="RefSeq" id="WP_048091688.1">
    <property type="nucleotide sequence ID" value="NZ_CP009552.1"/>
</dbReference>
<name>A0A0A7GDA1_GEOAI</name>